<dbReference type="Gene3D" id="3.30.750.24">
    <property type="entry name" value="STAS domain"/>
    <property type="match status" value="1"/>
</dbReference>
<dbReference type="NCBIfam" id="TIGR00377">
    <property type="entry name" value="ant_ant_sig"/>
    <property type="match status" value="1"/>
</dbReference>
<dbReference type="PANTHER" id="PTHR33495">
    <property type="entry name" value="ANTI-SIGMA FACTOR ANTAGONIST TM_1081-RELATED-RELATED"/>
    <property type="match status" value="1"/>
</dbReference>
<dbReference type="OrthoDB" id="3622319at2"/>
<keyword evidence="5" id="KW-1185">Reference proteome</keyword>
<dbReference type="EMBL" id="VIVR01000001">
    <property type="protein sequence ID" value="TWE15967.1"/>
    <property type="molecule type" value="Genomic_DNA"/>
</dbReference>
<dbReference type="InterPro" id="IPR036513">
    <property type="entry name" value="STAS_dom_sf"/>
</dbReference>
<dbReference type="GO" id="GO:0043856">
    <property type="term" value="F:anti-sigma factor antagonist activity"/>
    <property type="evidence" value="ECO:0007669"/>
    <property type="project" value="InterPro"/>
</dbReference>
<sequence length="129" mass="13468">MDRDTAGEAGTAGAGQLTVSVSVSALGVVMRPEGELDQDSLEPLRAALDSALLEAPGRLVVDCGGLEFCDSTGLSLLLRSQATAEEAGGSLVLVAPRPIVFRMLEITGVQEVLRVYDTVEEALRQPEGD</sequence>
<evidence type="ECO:0000313" key="5">
    <source>
        <dbReference type="Proteomes" id="UP000318416"/>
    </source>
</evidence>
<comment type="caution">
    <text evidence="4">The sequence shown here is derived from an EMBL/GenBank/DDBJ whole genome shotgun (WGS) entry which is preliminary data.</text>
</comment>
<reference evidence="4 5" key="1">
    <citation type="submission" date="2019-06" db="EMBL/GenBank/DDBJ databases">
        <title>Sequencing the genomes of 1000 actinobacteria strains.</title>
        <authorList>
            <person name="Klenk H.-P."/>
        </authorList>
    </citation>
    <scope>NUCLEOTIDE SEQUENCE [LARGE SCALE GENOMIC DNA]</scope>
    <source>
        <strain evidence="4 5">DSM 41649</strain>
    </source>
</reference>
<dbReference type="PROSITE" id="PS50801">
    <property type="entry name" value="STAS"/>
    <property type="match status" value="1"/>
</dbReference>
<dbReference type="Proteomes" id="UP000318416">
    <property type="component" value="Unassembled WGS sequence"/>
</dbReference>
<dbReference type="InterPro" id="IPR002645">
    <property type="entry name" value="STAS_dom"/>
</dbReference>
<accession>A0A561EK15</accession>
<dbReference type="CDD" id="cd07043">
    <property type="entry name" value="STAS_anti-anti-sigma_factors"/>
    <property type="match status" value="1"/>
</dbReference>
<comment type="similarity">
    <text evidence="1 2">Belongs to the anti-sigma-factor antagonist family.</text>
</comment>
<dbReference type="AlphaFoldDB" id="A0A561EK15"/>
<evidence type="ECO:0000256" key="1">
    <source>
        <dbReference type="ARBA" id="ARBA00009013"/>
    </source>
</evidence>
<dbReference type="Pfam" id="PF13466">
    <property type="entry name" value="STAS_2"/>
    <property type="match status" value="1"/>
</dbReference>
<evidence type="ECO:0000313" key="4">
    <source>
        <dbReference type="EMBL" id="TWE15967.1"/>
    </source>
</evidence>
<dbReference type="PANTHER" id="PTHR33495:SF2">
    <property type="entry name" value="ANTI-SIGMA FACTOR ANTAGONIST TM_1081-RELATED"/>
    <property type="match status" value="1"/>
</dbReference>
<evidence type="ECO:0000256" key="2">
    <source>
        <dbReference type="RuleBase" id="RU003749"/>
    </source>
</evidence>
<dbReference type="InterPro" id="IPR003658">
    <property type="entry name" value="Anti-sigma_ant"/>
</dbReference>
<gene>
    <name evidence="4" type="ORF">FB465_0923</name>
</gene>
<dbReference type="SUPFAM" id="SSF52091">
    <property type="entry name" value="SpoIIaa-like"/>
    <property type="match status" value="1"/>
</dbReference>
<dbReference type="RefSeq" id="WP_145787794.1">
    <property type="nucleotide sequence ID" value="NZ_BAAABR010000026.1"/>
</dbReference>
<protein>
    <recommendedName>
        <fullName evidence="2">Anti-sigma factor antagonist</fullName>
    </recommendedName>
</protein>
<dbReference type="InterPro" id="IPR058548">
    <property type="entry name" value="MlaB-like_STAS"/>
</dbReference>
<feature type="domain" description="STAS" evidence="3">
    <location>
        <begin position="28"/>
        <end position="126"/>
    </location>
</feature>
<name>A0A561EK15_9ACTN</name>
<proteinExistence type="inferred from homology"/>
<evidence type="ECO:0000259" key="3">
    <source>
        <dbReference type="PROSITE" id="PS50801"/>
    </source>
</evidence>
<organism evidence="4 5">
    <name type="scientific">Kitasatospora atroaurantiaca</name>
    <dbReference type="NCBI Taxonomy" id="285545"/>
    <lineage>
        <taxon>Bacteria</taxon>
        <taxon>Bacillati</taxon>
        <taxon>Actinomycetota</taxon>
        <taxon>Actinomycetes</taxon>
        <taxon>Kitasatosporales</taxon>
        <taxon>Streptomycetaceae</taxon>
        <taxon>Kitasatospora</taxon>
    </lineage>
</organism>